<feature type="transmembrane region" description="Helical" evidence="6">
    <location>
        <begin position="104"/>
        <end position="127"/>
    </location>
</feature>
<dbReference type="Pfam" id="PF01226">
    <property type="entry name" value="Form_Nir_trans"/>
    <property type="match status" value="1"/>
</dbReference>
<evidence type="ECO:0000256" key="2">
    <source>
        <dbReference type="ARBA" id="ARBA00022692"/>
    </source>
</evidence>
<evidence type="ECO:0000256" key="3">
    <source>
        <dbReference type="ARBA" id="ARBA00022989"/>
    </source>
</evidence>
<dbReference type="GO" id="GO:0015499">
    <property type="term" value="F:formate transmembrane transporter activity"/>
    <property type="evidence" value="ECO:0007669"/>
    <property type="project" value="TreeGrafter"/>
</dbReference>
<dbReference type="InterPro" id="IPR024002">
    <property type="entry name" value="For/NO2_transpt_CS"/>
</dbReference>
<evidence type="ECO:0000313" key="8">
    <source>
        <dbReference type="Proteomes" id="UP000310636"/>
    </source>
</evidence>
<feature type="transmembrane region" description="Helical" evidence="6">
    <location>
        <begin position="230"/>
        <end position="252"/>
    </location>
</feature>
<comment type="caution">
    <text evidence="7">The sequence shown here is derived from an EMBL/GenBank/DDBJ whole genome shotgun (WGS) entry which is preliminary data.</text>
</comment>
<dbReference type="OrthoDB" id="9786493at2"/>
<evidence type="ECO:0000256" key="1">
    <source>
        <dbReference type="ARBA" id="ARBA00004141"/>
    </source>
</evidence>
<organism evidence="7 8">
    <name type="scientific">Cohnella fermenti</name>
    <dbReference type="NCBI Taxonomy" id="2565925"/>
    <lineage>
        <taxon>Bacteria</taxon>
        <taxon>Bacillati</taxon>
        <taxon>Bacillota</taxon>
        <taxon>Bacilli</taxon>
        <taxon>Bacillales</taxon>
        <taxon>Paenibacillaceae</taxon>
        <taxon>Cohnella</taxon>
    </lineage>
</organism>
<comment type="subcellular location">
    <subcellularLocation>
        <location evidence="1">Membrane</location>
        <topology evidence="1">Multi-pass membrane protein</topology>
    </subcellularLocation>
</comment>
<dbReference type="AlphaFoldDB" id="A0A4S4C0N1"/>
<dbReference type="RefSeq" id="WP_136369382.1">
    <property type="nucleotide sequence ID" value="NZ_SSOB01000009.1"/>
</dbReference>
<protein>
    <submittedName>
        <fullName evidence="7">Formate/nitrite transporter family protein</fullName>
    </submittedName>
</protein>
<dbReference type="PANTHER" id="PTHR30520">
    <property type="entry name" value="FORMATE TRANSPORTER-RELATED"/>
    <property type="match status" value="1"/>
</dbReference>
<feature type="transmembrane region" description="Helical" evidence="6">
    <location>
        <begin position="156"/>
        <end position="175"/>
    </location>
</feature>
<keyword evidence="4 6" id="KW-0472">Membrane</keyword>
<dbReference type="Proteomes" id="UP000310636">
    <property type="component" value="Unassembled WGS sequence"/>
</dbReference>
<keyword evidence="3 6" id="KW-1133">Transmembrane helix</keyword>
<dbReference type="GO" id="GO:0005886">
    <property type="term" value="C:plasma membrane"/>
    <property type="evidence" value="ECO:0007669"/>
    <property type="project" value="TreeGrafter"/>
</dbReference>
<evidence type="ECO:0000256" key="6">
    <source>
        <dbReference type="SAM" id="Phobius"/>
    </source>
</evidence>
<evidence type="ECO:0000313" key="7">
    <source>
        <dbReference type="EMBL" id="THF81172.1"/>
    </source>
</evidence>
<name>A0A4S4C0N1_9BACL</name>
<proteinExistence type="inferred from homology"/>
<feature type="transmembrane region" description="Helical" evidence="6">
    <location>
        <begin position="27"/>
        <end position="53"/>
    </location>
</feature>
<gene>
    <name evidence="7" type="ORF">E6C55_08620</name>
</gene>
<dbReference type="PROSITE" id="PS01006">
    <property type="entry name" value="FORMATE_NITRITE_TP_2"/>
    <property type="match status" value="1"/>
</dbReference>
<feature type="transmembrane region" description="Helical" evidence="6">
    <location>
        <begin position="59"/>
        <end position="83"/>
    </location>
</feature>
<feature type="transmembrane region" description="Helical" evidence="6">
    <location>
        <begin position="187"/>
        <end position="215"/>
    </location>
</feature>
<dbReference type="InterPro" id="IPR000292">
    <property type="entry name" value="For/NO2_transpt"/>
</dbReference>
<dbReference type="PANTHER" id="PTHR30520:SF8">
    <property type="entry name" value="NITRITE TRANSPORTER NIRC"/>
    <property type="match status" value="1"/>
</dbReference>
<dbReference type="NCBIfam" id="TIGR00790">
    <property type="entry name" value="fnt"/>
    <property type="match status" value="1"/>
</dbReference>
<evidence type="ECO:0000256" key="4">
    <source>
        <dbReference type="ARBA" id="ARBA00023136"/>
    </source>
</evidence>
<keyword evidence="2 6" id="KW-0812">Transmembrane</keyword>
<dbReference type="EMBL" id="SSOB01000009">
    <property type="protein sequence ID" value="THF81172.1"/>
    <property type="molecule type" value="Genomic_DNA"/>
</dbReference>
<keyword evidence="8" id="KW-1185">Reference proteome</keyword>
<accession>A0A4S4C0N1</accession>
<dbReference type="Gene3D" id="1.20.1080.10">
    <property type="entry name" value="Glycerol uptake facilitator protein"/>
    <property type="match status" value="1"/>
</dbReference>
<comment type="similarity">
    <text evidence="5">Belongs to the FNT transporter (TC 1.A.16) family.</text>
</comment>
<dbReference type="InterPro" id="IPR023271">
    <property type="entry name" value="Aquaporin-like"/>
</dbReference>
<evidence type="ECO:0000256" key="5">
    <source>
        <dbReference type="ARBA" id="ARBA00049660"/>
    </source>
</evidence>
<reference evidence="7 8" key="1">
    <citation type="submission" date="2019-04" db="EMBL/GenBank/DDBJ databases">
        <title>Cohnella sp. nov. isolated from preserved vegetables.</title>
        <authorList>
            <person name="Lin S.-Y."/>
            <person name="Hung M.-H."/>
            <person name="Young C.-C."/>
        </authorList>
    </citation>
    <scope>NUCLEOTIDE SEQUENCE [LARGE SCALE GENOMIC DNA]</scope>
    <source>
        <strain evidence="7 8">CC-MHH1044</strain>
    </source>
</reference>
<sequence>MDASALEAVVAKAEAKRKSLQNSPVRYAVSSALAGAYVGMAVVLMFAVSAPLYAVHSPWTSLVMGASFGIALILVMFAGAELFTGNNMVYAAGMLAGRAKWKDAAGNWLWCWLGNFAGAAAFAWIVWRSGAFAGISAEHQLFVLAGKKMHLPFEQLFWRGVVCNWLVCLAVWLTYKLKSETAKMLAIAWCLCAFVAAGFEHSIANMTTLSLALLLPHPDTVTVAGLAHNLIPVTLGNIVGGALFVGAAYWFVEGKGARKAKEDEPVGGVRAALGGRAAGQREKTVLVGKAVDGVGRTTLGGRTIGQVGRGTLGGRTAGSERVTEVGLSQEVAAAEEKDIGDEAQAVLSQDARMSELQAGLQRDARMSELQEVAERGEAVRWMEETREKVDVKHEPQRG</sequence>